<gene>
    <name evidence="2" type="ORF">SAMN05421543_101282</name>
</gene>
<dbReference type="RefSeq" id="WP_074948820.1">
    <property type="nucleotide sequence ID" value="NZ_FPBV01000001.1"/>
</dbReference>
<dbReference type="Pfam" id="PF09586">
    <property type="entry name" value="YfhO"/>
    <property type="match status" value="1"/>
</dbReference>
<dbReference type="PANTHER" id="PTHR38454:SF1">
    <property type="entry name" value="INTEGRAL MEMBRANE PROTEIN"/>
    <property type="match status" value="1"/>
</dbReference>
<feature type="transmembrane region" description="Helical" evidence="1">
    <location>
        <begin position="492"/>
        <end position="514"/>
    </location>
</feature>
<dbReference type="STRING" id="392015.SAMN05421543_101282"/>
<evidence type="ECO:0000313" key="3">
    <source>
        <dbReference type="Proteomes" id="UP000183508"/>
    </source>
</evidence>
<feature type="transmembrane region" description="Helical" evidence="1">
    <location>
        <begin position="846"/>
        <end position="868"/>
    </location>
</feature>
<dbReference type="PANTHER" id="PTHR38454">
    <property type="entry name" value="INTEGRAL MEMBRANE PROTEIN-RELATED"/>
    <property type="match status" value="1"/>
</dbReference>
<feature type="transmembrane region" description="Helical" evidence="1">
    <location>
        <begin position="411"/>
        <end position="430"/>
    </location>
</feature>
<dbReference type="EMBL" id="FPBV01000001">
    <property type="protein sequence ID" value="SFU36134.1"/>
    <property type="molecule type" value="Genomic_DNA"/>
</dbReference>
<evidence type="ECO:0000313" key="2">
    <source>
        <dbReference type="EMBL" id="SFU36134.1"/>
    </source>
</evidence>
<accession>A0A1I7FJ06</accession>
<feature type="transmembrane region" description="Helical" evidence="1">
    <location>
        <begin position="467"/>
        <end position="485"/>
    </location>
</feature>
<feature type="transmembrane region" description="Helical" evidence="1">
    <location>
        <begin position="341"/>
        <end position="361"/>
    </location>
</feature>
<evidence type="ECO:0000256" key="1">
    <source>
        <dbReference type="SAM" id="Phobius"/>
    </source>
</evidence>
<feature type="transmembrane region" description="Helical" evidence="1">
    <location>
        <begin position="263"/>
        <end position="281"/>
    </location>
</feature>
<proteinExistence type="predicted"/>
<dbReference type="InterPro" id="IPR018580">
    <property type="entry name" value="Uncharacterised_YfhO"/>
</dbReference>
<reference evidence="3" key="1">
    <citation type="submission" date="2016-10" db="EMBL/GenBank/DDBJ databases">
        <authorList>
            <person name="Varghese N."/>
        </authorList>
    </citation>
    <scope>NUCLEOTIDE SEQUENCE [LARGE SCALE GENOMIC DNA]</scope>
    <source>
        <strain evidence="3">DSM 17980</strain>
    </source>
</reference>
<keyword evidence="1" id="KW-1133">Transmembrane helix</keyword>
<feature type="transmembrane region" description="Helical" evidence="1">
    <location>
        <begin position="28"/>
        <end position="49"/>
    </location>
</feature>
<feature type="transmembrane region" description="Helical" evidence="1">
    <location>
        <begin position="102"/>
        <end position="124"/>
    </location>
</feature>
<feature type="transmembrane region" description="Helical" evidence="1">
    <location>
        <begin position="437"/>
        <end position="455"/>
    </location>
</feature>
<feature type="transmembrane region" description="Helical" evidence="1">
    <location>
        <begin position="234"/>
        <end position="251"/>
    </location>
</feature>
<protein>
    <submittedName>
        <fullName evidence="2">Membrane protein YfhO</fullName>
    </submittedName>
</protein>
<keyword evidence="1" id="KW-0472">Membrane</keyword>
<feature type="transmembrane region" description="Helical" evidence="1">
    <location>
        <begin position="373"/>
        <end position="391"/>
    </location>
</feature>
<name>A0A1I7FJ06_9BACL</name>
<sequence length="879" mass="95156">MARWYPDRHHLPSHPAGEGRFAGHLNRWARHAAALAVVWVLAMVAYPSWASSDAMGYDDLSRLNAPQRALLAWFYHHGQWPLWNPFSFGGQPFLAAGQSGPLYLPNALFLLAPVALAMKLSYLFHELVAATGMYLFVWSICNSRRGAAAGAIAFTASGFFIGHQVHTQMFDAMSWLPWIAWAARGLLRSPEALRSPGHGHPAPSAGRRKSPGRRYAGVLAGTLALMVYAGHPQVTFYTFLYLTLYLLLCAVETRRSVPWRRLGAIAGSVAFGLLLAAPQWLPTADLVAYSDRQHPAAGFLLEGSMPPSAWLQFLSPFAIGGGDTGVPISLSTLLPIDHSNLFWEFTGGIGIVALALALAAAVTRFRTSAEVRCLTAIALVCSVFALGSYGFLDVVLTRVPGFDLFRIPARYIGLVDFTLSALAGLGAARLDAPIRRWVAVWCAVFFAVLATARLWGPLGHAPRAAFTHPAALCAAIVVFSVVFAQRDRLYGWGLWGVAALTSVGQAALLSPFVLVAQAPYQTPSGAVQYLQAHLPKDDPLARAAAFGETSISYDQAAAYPIPALNGYDSLVPAWYDQSVALTWTDAVLKTEPASILDAYDVRYVVTPAGDEPVFGLPGAETSYTHWLPSVPRGAIGLQMHLEAPASVMDGRPLCSITLTAGTRTVTHWIYSYPTEDYYVTLPADWPQDAATRVTIRSEAWSGSFTIADLRWVDASGSAAHTVLPVHRTLGPRPWRAVYQDSRETVWENPDSPRPAWMTTDLSGVQPASGTAQSVRWTANQQEWRVDAETGGWLVLAQTYDPNWRASVDGQPAPVEAAGTGYGGVLTAVRVPQGSHDVRLVYRPVTFSLGLCLGGAALLAGVVWMLWGISRPRPRARARG</sequence>
<organism evidence="2 3">
    <name type="scientific">Alicyclobacillus macrosporangiidus</name>
    <dbReference type="NCBI Taxonomy" id="392015"/>
    <lineage>
        <taxon>Bacteria</taxon>
        <taxon>Bacillati</taxon>
        <taxon>Bacillota</taxon>
        <taxon>Bacilli</taxon>
        <taxon>Bacillales</taxon>
        <taxon>Alicyclobacillaceae</taxon>
        <taxon>Alicyclobacillus</taxon>
    </lineage>
</organism>
<dbReference type="Proteomes" id="UP000183508">
    <property type="component" value="Unassembled WGS sequence"/>
</dbReference>
<keyword evidence="3" id="KW-1185">Reference proteome</keyword>
<dbReference type="OrthoDB" id="9772884at2"/>
<dbReference type="AlphaFoldDB" id="A0A1I7FJ06"/>
<keyword evidence="1" id="KW-0812">Transmembrane</keyword>